<gene>
    <name evidence="2" type="ORF">V6N12_050498</name>
</gene>
<feature type="region of interest" description="Disordered" evidence="1">
    <location>
        <begin position="1"/>
        <end position="22"/>
    </location>
</feature>
<evidence type="ECO:0000313" key="3">
    <source>
        <dbReference type="Proteomes" id="UP001472677"/>
    </source>
</evidence>
<sequence>MAPTSPRVTSPLSTASSSTSRSQVRLHISLHSWLLAKATIRRSLKGPTSGGQRLYLRIYGVEGRMEPCLASMVHAR</sequence>
<proteinExistence type="predicted"/>
<organism evidence="2 3">
    <name type="scientific">Hibiscus sabdariffa</name>
    <name type="common">roselle</name>
    <dbReference type="NCBI Taxonomy" id="183260"/>
    <lineage>
        <taxon>Eukaryota</taxon>
        <taxon>Viridiplantae</taxon>
        <taxon>Streptophyta</taxon>
        <taxon>Embryophyta</taxon>
        <taxon>Tracheophyta</taxon>
        <taxon>Spermatophyta</taxon>
        <taxon>Magnoliopsida</taxon>
        <taxon>eudicotyledons</taxon>
        <taxon>Gunneridae</taxon>
        <taxon>Pentapetalae</taxon>
        <taxon>rosids</taxon>
        <taxon>malvids</taxon>
        <taxon>Malvales</taxon>
        <taxon>Malvaceae</taxon>
        <taxon>Malvoideae</taxon>
        <taxon>Hibiscus</taxon>
    </lineage>
</organism>
<comment type="caution">
    <text evidence="2">The sequence shown here is derived from an EMBL/GenBank/DDBJ whole genome shotgun (WGS) entry which is preliminary data.</text>
</comment>
<name>A0ABR2GD54_9ROSI</name>
<feature type="compositionally biased region" description="Low complexity" evidence="1">
    <location>
        <begin position="9"/>
        <end position="22"/>
    </location>
</feature>
<evidence type="ECO:0000256" key="1">
    <source>
        <dbReference type="SAM" id="MobiDB-lite"/>
    </source>
</evidence>
<accession>A0ABR2GD54</accession>
<reference evidence="2 3" key="1">
    <citation type="journal article" date="2024" name="G3 (Bethesda)">
        <title>Genome assembly of Hibiscus sabdariffa L. provides insights into metabolisms of medicinal natural products.</title>
        <authorList>
            <person name="Kim T."/>
        </authorList>
    </citation>
    <scope>NUCLEOTIDE SEQUENCE [LARGE SCALE GENOMIC DNA]</scope>
    <source>
        <strain evidence="2">TK-2024</strain>
        <tissue evidence="2">Old leaves</tissue>
    </source>
</reference>
<keyword evidence="3" id="KW-1185">Reference proteome</keyword>
<evidence type="ECO:0000313" key="2">
    <source>
        <dbReference type="EMBL" id="KAK8600645.1"/>
    </source>
</evidence>
<dbReference type="Proteomes" id="UP001472677">
    <property type="component" value="Unassembled WGS sequence"/>
</dbReference>
<protein>
    <submittedName>
        <fullName evidence="2">Uncharacterized protein</fullName>
    </submittedName>
</protein>
<dbReference type="EMBL" id="JBBPBM010000001">
    <property type="protein sequence ID" value="KAK8600645.1"/>
    <property type="molecule type" value="Genomic_DNA"/>
</dbReference>